<keyword evidence="10" id="KW-0539">Nucleus</keyword>
<comment type="subcellular location">
    <subcellularLocation>
        <location evidence="1">Nucleus</location>
    </subcellularLocation>
</comment>
<dbReference type="GO" id="GO:0000978">
    <property type="term" value="F:RNA polymerase II cis-regulatory region sequence-specific DNA binding"/>
    <property type="evidence" value="ECO:0007669"/>
    <property type="project" value="TreeGrafter"/>
</dbReference>
<keyword evidence="3" id="KW-0479">Metal-binding</keyword>
<dbReference type="SUPFAM" id="SSF57667">
    <property type="entry name" value="beta-beta-alpha zinc fingers"/>
    <property type="match status" value="2"/>
</dbReference>
<evidence type="ECO:0000256" key="9">
    <source>
        <dbReference type="ARBA" id="ARBA00023163"/>
    </source>
</evidence>
<keyword evidence="8" id="KW-0238">DNA-binding</keyword>
<dbReference type="FunFam" id="3.30.160.60:FF:001343">
    <property type="entry name" value="Zinc finger protein 568"/>
    <property type="match status" value="1"/>
</dbReference>
<evidence type="ECO:0000256" key="13">
    <source>
        <dbReference type="SAM" id="MobiDB-lite"/>
    </source>
</evidence>
<comment type="similarity">
    <text evidence="2">Belongs to the krueppel C2H2-type zinc-finger protein family.</text>
</comment>
<keyword evidence="9" id="KW-0804">Transcription</keyword>
<feature type="region of interest" description="Disordered" evidence="13">
    <location>
        <begin position="211"/>
        <end position="253"/>
    </location>
</feature>
<evidence type="ECO:0000256" key="12">
    <source>
        <dbReference type="SAM" id="Coils"/>
    </source>
</evidence>
<dbReference type="GO" id="GO:0000981">
    <property type="term" value="F:DNA-binding transcription factor activity, RNA polymerase II-specific"/>
    <property type="evidence" value="ECO:0007669"/>
    <property type="project" value="TreeGrafter"/>
</dbReference>
<dbReference type="FunFam" id="3.30.160.60:FF:002343">
    <property type="entry name" value="Zinc finger protein 33A"/>
    <property type="match status" value="1"/>
</dbReference>
<sequence length="421" mass="47792">MEIVLLGQTCAIHSCHLNILHPSNNIPVYENMSEHSFEEMATFISFQSQLVSIMDTLAKTAIFEISKLVDIESRGLKQEISRSQREIASLKNKLQMMESLILNVGEHERNAISEDSVITGERTPEDRNMKICIDGPQSSKDIQRIKGEPTHENIYNPSDGCHQVGKKSTDTHQVFIKEEQVEVQLCYSNSPEMFNSCEDKISLGNDDYARTLSTDKQDSEGTSETPALTTRAQVSQIAEPSPTQPHEQDGETIVETHSTTPEREALLFESNSQINEAPQVLQSPSITRTPWNSDQGAGRGDRRFICTYCSKRFRCFSQLETHQRSHTGEKPFHCTLCGKRYAQKGHLYTHQRTHTGEKPYRCMVCGKGFIQKCTLDMHQRTHTGEKPFLCLRCGKGFTKKCNLKKHQTIHTELSGDFWEAY</sequence>
<feature type="compositionally biased region" description="Polar residues" evidence="13">
    <location>
        <begin position="220"/>
        <end position="238"/>
    </location>
</feature>
<evidence type="ECO:0000256" key="7">
    <source>
        <dbReference type="ARBA" id="ARBA00023015"/>
    </source>
</evidence>
<evidence type="ECO:0000256" key="5">
    <source>
        <dbReference type="ARBA" id="ARBA00022771"/>
    </source>
</evidence>
<evidence type="ECO:0000256" key="1">
    <source>
        <dbReference type="ARBA" id="ARBA00004123"/>
    </source>
</evidence>
<dbReference type="PANTHER" id="PTHR23235:SF142">
    <property type="entry name" value="ZINC FINGER PROTEIN 384"/>
    <property type="match status" value="1"/>
</dbReference>
<dbReference type="OrthoDB" id="8117402at2759"/>
<dbReference type="AlphaFoldDB" id="A0A6P8FUY1"/>
<reference evidence="16" key="1">
    <citation type="submission" date="2025-08" db="UniProtKB">
        <authorList>
            <consortium name="RefSeq"/>
        </authorList>
    </citation>
    <scope>IDENTIFICATION</scope>
</reference>
<dbReference type="GO" id="GO:0005634">
    <property type="term" value="C:nucleus"/>
    <property type="evidence" value="ECO:0007669"/>
    <property type="project" value="UniProtKB-SubCell"/>
</dbReference>
<keyword evidence="12" id="KW-0175">Coiled coil</keyword>
<keyword evidence="6" id="KW-0862">Zinc</keyword>
<keyword evidence="4" id="KW-0677">Repeat</keyword>
<evidence type="ECO:0000256" key="2">
    <source>
        <dbReference type="ARBA" id="ARBA00006991"/>
    </source>
</evidence>
<keyword evidence="15" id="KW-1185">Reference proteome</keyword>
<organism evidence="15 16">
    <name type="scientific">Clupea harengus</name>
    <name type="common">Atlantic herring</name>
    <dbReference type="NCBI Taxonomy" id="7950"/>
    <lineage>
        <taxon>Eukaryota</taxon>
        <taxon>Metazoa</taxon>
        <taxon>Chordata</taxon>
        <taxon>Craniata</taxon>
        <taxon>Vertebrata</taxon>
        <taxon>Euteleostomi</taxon>
        <taxon>Actinopterygii</taxon>
        <taxon>Neopterygii</taxon>
        <taxon>Teleostei</taxon>
        <taxon>Clupei</taxon>
        <taxon>Clupeiformes</taxon>
        <taxon>Clupeoidei</taxon>
        <taxon>Clupeidae</taxon>
        <taxon>Clupea</taxon>
    </lineage>
</organism>
<evidence type="ECO:0000313" key="15">
    <source>
        <dbReference type="Proteomes" id="UP000515152"/>
    </source>
</evidence>
<feature type="domain" description="C2H2-type" evidence="14">
    <location>
        <begin position="388"/>
        <end position="411"/>
    </location>
</feature>
<evidence type="ECO:0000259" key="14">
    <source>
        <dbReference type="PROSITE" id="PS50157"/>
    </source>
</evidence>
<keyword evidence="7" id="KW-0805">Transcription regulation</keyword>
<evidence type="ECO:0000256" key="6">
    <source>
        <dbReference type="ARBA" id="ARBA00022833"/>
    </source>
</evidence>
<dbReference type="SMART" id="SM00355">
    <property type="entry name" value="ZnF_C2H2"/>
    <property type="match status" value="4"/>
</dbReference>
<accession>A0A6P8FUY1</accession>
<dbReference type="InterPro" id="IPR036236">
    <property type="entry name" value="Znf_C2H2_sf"/>
</dbReference>
<dbReference type="PANTHER" id="PTHR23235">
    <property type="entry name" value="KRUEPPEL-LIKE TRANSCRIPTION FACTOR"/>
    <property type="match status" value="1"/>
</dbReference>
<dbReference type="GeneID" id="105905721"/>
<evidence type="ECO:0000256" key="3">
    <source>
        <dbReference type="ARBA" id="ARBA00022723"/>
    </source>
</evidence>
<dbReference type="FunFam" id="3.30.160.60:FF:000912">
    <property type="entry name" value="Zinc finger protein 660"/>
    <property type="match status" value="1"/>
</dbReference>
<name>A0A6P8FUY1_CLUHA</name>
<feature type="domain" description="C2H2-type" evidence="14">
    <location>
        <begin position="304"/>
        <end position="331"/>
    </location>
</feature>
<dbReference type="InterPro" id="IPR013087">
    <property type="entry name" value="Znf_C2H2_type"/>
</dbReference>
<evidence type="ECO:0000256" key="8">
    <source>
        <dbReference type="ARBA" id="ARBA00023125"/>
    </source>
</evidence>
<keyword evidence="5 11" id="KW-0863">Zinc-finger</keyword>
<feature type="domain" description="C2H2-type" evidence="14">
    <location>
        <begin position="360"/>
        <end position="387"/>
    </location>
</feature>
<dbReference type="GO" id="GO:0008270">
    <property type="term" value="F:zinc ion binding"/>
    <property type="evidence" value="ECO:0007669"/>
    <property type="project" value="UniProtKB-KW"/>
</dbReference>
<proteinExistence type="inferred from homology"/>
<feature type="coiled-coil region" evidence="12">
    <location>
        <begin position="73"/>
        <end position="100"/>
    </location>
</feature>
<evidence type="ECO:0000256" key="11">
    <source>
        <dbReference type="PROSITE-ProRule" id="PRU00042"/>
    </source>
</evidence>
<dbReference type="Pfam" id="PF00096">
    <property type="entry name" value="zf-C2H2"/>
    <property type="match status" value="3"/>
</dbReference>
<gene>
    <name evidence="16" type="primary">LOC105905721</name>
</gene>
<dbReference type="PROSITE" id="PS50157">
    <property type="entry name" value="ZINC_FINGER_C2H2_2"/>
    <property type="match status" value="4"/>
</dbReference>
<evidence type="ECO:0000256" key="4">
    <source>
        <dbReference type="ARBA" id="ARBA00022737"/>
    </source>
</evidence>
<feature type="domain" description="C2H2-type" evidence="14">
    <location>
        <begin position="332"/>
        <end position="359"/>
    </location>
</feature>
<protein>
    <submittedName>
        <fullName evidence="16">Zinc finger protein 235-like isoform X1</fullName>
    </submittedName>
</protein>
<dbReference type="FunFam" id="3.30.160.60:FF:000096">
    <property type="entry name" value="Zinc finger and BTB domain-containing protein 18 isoform 1"/>
    <property type="match status" value="1"/>
</dbReference>
<dbReference type="PROSITE" id="PS00028">
    <property type="entry name" value="ZINC_FINGER_C2H2_1"/>
    <property type="match status" value="4"/>
</dbReference>
<dbReference type="Gene3D" id="3.30.160.60">
    <property type="entry name" value="Classic Zinc Finger"/>
    <property type="match status" value="4"/>
</dbReference>
<dbReference type="Proteomes" id="UP000515152">
    <property type="component" value="Chromosome 1"/>
</dbReference>
<dbReference type="RefSeq" id="XP_031431803.1">
    <property type="nucleotide sequence ID" value="XM_031575943.2"/>
</dbReference>
<evidence type="ECO:0000313" key="16">
    <source>
        <dbReference type="RefSeq" id="XP_031431803.1"/>
    </source>
</evidence>
<evidence type="ECO:0000256" key="10">
    <source>
        <dbReference type="ARBA" id="ARBA00023242"/>
    </source>
</evidence>